<evidence type="ECO:0000313" key="1">
    <source>
        <dbReference type="EMBL" id="RII33696.1"/>
    </source>
</evidence>
<reference evidence="1 2" key="1">
    <citation type="submission" date="2018-08" db="EMBL/GenBank/DDBJ databases">
        <title>Genome of Clostridium chromiireducens C1, DSM12136.</title>
        <authorList>
            <person name="Xing M."/>
            <person name="Wei Y."/>
            <person name="Ang E.L."/>
            <person name="Zhao H."/>
            <person name="Zhang Y."/>
        </authorList>
    </citation>
    <scope>NUCLEOTIDE SEQUENCE [LARGE SCALE GENOMIC DNA]</scope>
    <source>
        <strain evidence="1 2">C1</strain>
    </source>
</reference>
<sequence>MGKEEIKELLQEFGLPENKADYYANLEINDKNFAWLSAFRFVRPLNKSLESYKTEYGDILRNRIEKGFSISKVESELLEKGATPELLGDFAYEIALTAFNEVLYRLSDPAGGDYDLEDEGESLPSWTLIERDSNGSRNERHLTETHSLIPFSNL</sequence>
<protein>
    <submittedName>
        <fullName evidence="1">Uncharacterized protein</fullName>
    </submittedName>
</protein>
<evidence type="ECO:0000313" key="2">
    <source>
        <dbReference type="Proteomes" id="UP000265930"/>
    </source>
</evidence>
<dbReference type="EMBL" id="QXDJ01000004">
    <property type="protein sequence ID" value="RII33696.1"/>
    <property type="molecule type" value="Genomic_DNA"/>
</dbReference>
<dbReference type="RefSeq" id="WP_119367526.1">
    <property type="nucleotide sequence ID" value="NZ_QXDJ01000004.1"/>
</dbReference>
<gene>
    <name evidence="1" type="ORF">D2A34_18415</name>
</gene>
<comment type="caution">
    <text evidence="1">The sequence shown here is derived from an EMBL/GenBank/DDBJ whole genome shotgun (WGS) entry which is preliminary data.</text>
</comment>
<proteinExistence type="predicted"/>
<dbReference type="AlphaFoldDB" id="A0A399IRY7"/>
<dbReference type="Proteomes" id="UP000265930">
    <property type="component" value="Unassembled WGS sequence"/>
</dbReference>
<accession>A0A399IRY7</accession>
<organism evidence="1 2">
    <name type="scientific">Clostridium chromiireducens</name>
    <dbReference type="NCBI Taxonomy" id="225345"/>
    <lineage>
        <taxon>Bacteria</taxon>
        <taxon>Bacillati</taxon>
        <taxon>Bacillota</taxon>
        <taxon>Clostridia</taxon>
        <taxon>Eubacteriales</taxon>
        <taxon>Clostridiaceae</taxon>
        <taxon>Clostridium</taxon>
    </lineage>
</organism>
<name>A0A399IRY7_9CLOT</name>